<evidence type="ECO:0000313" key="1">
    <source>
        <dbReference type="EMBL" id="KAE9528697.1"/>
    </source>
</evidence>
<name>A0A6G0T9K6_APHGL</name>
<gene>
    <name evidence="1" type="ORF">AGLY_012272</name>
</gene>
<proteinExistence type="predicted"/>
<keyword evidence="2" id="KW-1185">Reference proteome</keyword>
<sequence>MGTQDEFEVTFTIVELIDDQQCFYAKAECIKGQIQVEEMHNCSEKNCLIKIHGVLKKLLNFSSDWVEYERVQRAYGFGERNEAKEKVLEFTDARQHECEKYRGIKITEKRIKSEISISENQFGCMPGKLTMDLLFCVRQLEEKYRENNKKLCIDLEKVYDMFPSEVFKARYHGEECDEDIVLIIENLENVNKKLNEWNLVLEEKVLRIIKNKRQYIEYEFGRRDQKVERIMTREDRIKNKYVREQICVASIEDKIRETRLRWFGHVMKREETEKKRKTKKR</sequence>
<dbReference type="EMBL" id="VYZN01000048">
    <property type="protein sequence ID" value="KAE9528697.1"/>
    <property type="molecule type" value="Genomic_DNA"/>
</dbReference>
<comment type="caution">
    <text evidence="1">The sequence shown here is derived from an EMBL/GenBank/DDBJ whole genome shotgun (WGS) entry which is preliminary data.</text>
</comment>
<protein>
    <recommendedName>
        <fullName evidence="3">Reverse transcriptase domain-containing protein</fullName>
    </recommendedName>
</protein>
<evidence type="ECO:0000313" key="2">
    <source>
        <dbReference type="Proteomes" id="UP000475862"/>
    </source>
</evidence>
<accession>A0A6G0T9K6</accession>
<organism evidence="1 2">
    <name type="scientific">Aphis glycines</name>
    <name type="common">Soybean aphid</name>
    <dbReference type="NCBI Taxonomy" id="307491"/>
    <lineage>
        <taxon>Eukaryota</taxon>
        <taxon>Metazoa</taxon>
        <taxon>Ecdysozoa</taxon>
        <taxon>Arthropoda</taxon>
        <taxon>Hexapoda</taxon>
        <taxon>Insecta</taxon>
        <taxon>Pterygota</taxon>
        <taxon>Neoptera</taxon>
        <taxon>Paraneoptera</taxon>
        <taxon>Hemiptera</taxon>
        <taxon>Sternorrhyncha</taxon>
        <taxon>Aphidomorpha</taxon>
        <taxon>Aphidoidea</taxon>
        <taxon>Aphididae</taxon>
        <taxon>Aphidini</taxon>
        <taxon>Aphis</taxon>
        <taxon>Aphis</taxon>
    </lineage>
</organism>
<dbReference type="OrthoDB" id="6627262at2759"/>
<dbReference type="Proteomes" id="UP000475862">
    <property type="component" value="Unassembled WGS sequence"/>
</dbReference>
<evidence type="ECO:0008006" key="3">
    <source>
        <dbReference type="Google" id="ProtNLM"/>
    </source>
</evidence>
<reference evidence="1 2" key="1">
    <citation type="submission" date="2019-08" db="EMBL/GenBank/DDBJ databases">
        <title>The genome of the soybean aphid Biotype 1, its phylome, world population structure and adaptation to the North American continent.</title>
        <authorList>
            <person name="Giordano R."/>
            <person name="Donthu R.K."/>
            <person name="Hernandez A.G."/>
            <person name="Wright C.L."/>
            <person name="Zimin A.V."/>
        </authorList>
    </citation>
    <scope>NUCLEOTIDE SEQUENCE [LARGE SCALE GENOMIC DNA]</scope>
    <source>
        <tissue evidence="1">Whole aphids</tissue>
    </source>
</reference>
<dbReference type="AlphaFoldDB" id="A0A6G0T9K6"/>